<evidence type="ECO:0000256" key="6">
    <source>
        <dbReference type="PROSITE-ProRule" id="PRU00108"/>
    </source>
</evidence>
<dbReference type="InterPro" id="IPR009057">
    <property type="entry name" value="Homeodomain-like_sf"/>
</dbReference>
<keyword evidence="2" id="KW-0217">Developmental protein</keyword>
<dbReference type="GO" id="GO:0000978">
    <property type="term" value="F:RNA polymerase II cis-regulatory region sequence-specific DNA binding"/>
    <property type="evidence" value="ECO:0007669"/>
    <property type="project" value="TreeGrafter"/>
</dbReference>
<dbReference type="InterPro" id="IPR017970">
    <property type="entry name" value="Homeobox_CS"/>
</dbReference>
<dbReference type="STRING" id="51028.A0A0N4VLI4"/>
<reference evidence="12" key="1">
    <citation type="submission" date="2017-02" db="UniProtKB">
        <authorList>
            <consortium name="WormBaseParasite"/>
        </authorList>
    </citation>
    <scope>IDENTIFICATION</scope>
</reference>
<dbReference type="CDD" id="cd00086">
    <property type="entry name" value="homeodomain"/>
    <property type="match status" value="1"/>
</dbReference>
<feature type="region of interest" description="Disordered" evidence="8">
    <location>
        <begin position="106"/>
        <end position="145"/>
    </location>
</feature>
<dbReference type="SUPFAM" id="SSF46689">
    <property type="entry name" value="Homeodomain-like"/>
    <property type="match status" value="1"/>
</dbReference>
<dbReference type="Pfam" id="PF00046">
    <property type="entry name" value="Homeodomain"/>
    <property type="match status" value="1"/>
</dbReference>
<dbReference type="WBParaSite" id="EVEC_0001175201-mRNA-1">
    <property type="protein sequence ID" value="EVEC_0001175201-mRNA-1"/>
    <property type="gene ID" value="EVEC_0001175201"/>
</dbReference>
<dbReference type="EMBL" id="UXUI01011493">
    <property type="protein sequence ID" value="VDD96279.1"/>
    <property type="molecule type" value="Genomic_DNA"/>
</dbReference>
<evidence type="ECO:0000256" key="2">
    <source>
        <dbReference type="ARBA" id="ARBA00022473"/>
    </source>
</evidence>
<keyword evidence="4 6" id="KW-0371">Homeobox</keyword>
<evidence type="ECO:0000313" key="12">
    <source>
        <dbReference type="WBParaSite" id="EVEC_0001175201-mRNA-1"/>
    </source>
</evidence>
<name>A0A0N4VLI4_ENTVE</name>
<dbReference type="PROSITE" id="PS50071">
    <property type="entry name" value="HOMEOBOX_2"/>
    <property type="match status" value="1"/>
</dbReference>
<feature type="compositionally biased region" description="Basic and acidic residues" evidence="8">
    <location>
        <begin position="106"/>
        <end position="123"/>
    </location>
</feature>
<evidence type="ECO:0000313" key="11">
    <source>
        <dbReference type="Proteomes" id="UP000274131"/>
    </source>
</evidence>
<dbReference type="PROSITE" id="PS00027">
    <property type="entry name" value="HOMEOBOX_1"/>
    <property type="match status" value="1"/>
</dbReference>
<evidence type="ECO:0000259" key="9">
    <source>
        <dbReference type="PROSITE" id="PS50071"/>
    </source>
</evidence>
<accession>A0A0N4VLI4</accession>
<dbReference type="Gene3D" id="1.10.10.60">
    <property type="entry name" value="Homeodomain-like"/>
    <property type="match status" value="1"/>
</dbReference>
<dbReference type="SMART" id="SM00389">
    <property type="entry name" value="HOX"/>
    <property type="match status" value="1"/>
</dbReference>
<feature type="compositionally biased region" description="Basic and acidic residues" evidence="8">
    <location>
        <begin position="136"/>
        <end position="145"/>
    </location>
</feature>
<dbReference type="PRINTS" id="PR00024">
    <property type="entry name" value="HOMEOBOX"/>
</dbReference>
<dbReference type="PRINTS" id="PR00031">
    <property type="entry name" value="HTHREPRESSR"/>
</dbReference>
<dbReference type="InterPro" id="IPR001356">
    <property type="entry name" value="HD"/>
</dbReference>
<dbReference type="InterPro" id="IPR020479">
    <property type="entry name" value="HD_metazoa"/>
</dbReference>
<keyword evidence="11" id="KW-1185">Reference proteome</keyword>
<feature type="compositionally biased region" description="Polar residues" evidence="8">
    <location>
        <begin position="124"/>
        <end position="134"/>
    </location>
</feature>
<dbReference type="PANTHER" id="PTHR24340">
    <property type="entry name" value="HOMEOBOX PROTEIN NKX"/>
    <property type="match status" value="1"/>
</dbReference>
<evidence type="ECO:0000256" key="4">
    <source>
        <dbReference type="ARBA" id="ARBA00023155"/>
    </source>
</evidence>
<proteinExistence type="predicted"/>
<gene>
    <name evidence="10" type="ORF">EVEC_LOCUS11030</name>
</gene>
<evidence type="ECO:0000256" key="3">
    <source>
        <dbReference type="ARBA" id="ARBA00023125"/>
    </source>
</evidence>
<reference evidence="10 11" key="2">
    <citation type="submission" date="2018-10" db="EMBL/GenBank/DDBJ databases">
        <authorList>
            <consortium name="Pathogen Informatics"/>
        </authorList>
    </citation>
    <scope>NUCLEOTIDE SEQUENCE [LARGE SCALE GENOMIC DNA]</scope>
</reference>
<dbReference type="InterPro" id="IPR000047">
    <property type="entry name" value="HTH_motif"/>
</dbReference>
<dbReference type="GO" id="GO:0005634">
    <property type="term" value="C:nucleus"/>
    <property type="evidence" value="ECO:0007669"/>
    <property type="project" value="UniProtKB-SubCell"/>
</dbReference>
<dbReference type="InterPro" id="IPR050394">
    <property type="entry name" value="Homeobox_NK-like"/>
</dbReference>
<feature type="DNA-binding region" description="Homeobox" evidence="6">
    <location>
        <begin position="48"/>
        <end position="107"/>
    </location>
</feature>
<dbReference type="AlphaFoldDB" id="A0A0N4VLI4"/>
<evidence type="ECO:0000256" key="5">
    <source>
        <dbReference type="ARBA" id="ARBA00023242"/>
    </source>
</evidence>
<protein>
    <submittedName>
        <fullName evidence="12">Homeobox domain-containing protein</fullName>
    </submittedName>
</protein>
<dbReference type="GO" id="GO:0000981">
    <property type="term" value="F:DNA-binding transcription factor activity, RNA polymerase II-specific"/>
    <property type="evidence" value="ECO:0007669"/>
    <property type="project" value="InterPro"/>
</dbReference>
<dbReference type="OrthoDB" id="3137333at2759"/>
<dbReference type="Proteomes" id="UP000274131">
    <property type="component" value="Unassembled WGS sequence"/>
</dbReference>
<comment type="subcellular location">
    <subcellularLocation>
        <location evidence="1 6 7">Nucleus</location>
    </subcellularLocation>
</comment>
<evidence type="ECO:0000256" key="1">
    <source>
        <dbReference type="ARBA" id="ARBA00004123"/>
    </source>
</evidence>
<dbReference type="PANTHER" id="PTHR24340:SF41">
    <property type="entry name" value="MUSCLE-SPECIFIC HOMEOBOX PROTEIN TINMAN-RELATED"/>
    <property type="match status" value="1"/>
</dbReference>
<dbReference type="FunFam" id="1.10.10.60:FF:000678">
    <property type="entry name" value="C. Elegans Homeobox"/>
    <property type="match status" value="1"/>
</dbReference>
<keyword evidence="3 6" id="KW-0238">DNA-binding</keyword>
<feature type="domain" description="Homeobox" evidence="9">
    <location>
        <begin position="46"/>
        <end position="106"/>
    </location>
</feature>
<organism evidence="12">
    <name type="scientific">Enterobius vermicularis</name>
    <name type="common">Human pinworm</name>
    <dbReference type="NCBI Taxonomy" id="51028"/>
    <lineage>
        <taxon>Eukaryota</taxon>
        <taxon>Metazoa</taxon>
        <taxon>Ecdysozoa</taxon>
        <taxon>Nematoda</taxon>
        <taxon>Chromadorea</taxon>
        <taxon>Rhabditida</taxon>
        <taxon>Spirurina</taxon>
        <taxon>Oxyuridomorpha</taxon>
        <taxon>Oxyuroidea</taxon>
        <taxon>Oxyuridae</taxon>
        <taxon>Enterobius</taxon>
    </lineage>
</organism>
<keyword evidence="5 6" id="KW-0539">Nucleus</keyword>
<sequence length="226" mass="25657">MNDNNNKKLRFPRKLPRIGAGFGLNCINPTQAAMHGIQLPMSTHAGSRRKRRVLFSQNQVNALEQKFRQGKYLTAPEREALANSIGLSATQVKIWFQNHRYKCKRQEKEKKMLDGRTNDESGSRSRSPTNSPSDNLHVEDKKSDSSLLAKEIKRCEDSLGSPDSNSDHLFNVSNLPDVSDIKNYQQAMYQHNNMYSSGMQNAFSFPTFAPTGYPTPQNAAYYCYNK</sequence>
<evidence type="ECO:0000256" key="8">
    <source>
        <dbReference type="SAM" id="MobiDB-lite"/>
    </source>
</evidence>
<dbReference type="GO" id="GO:0030154">
    <property type="term" value="P:cell differentiation"/>
    <property type="evidence" value="ECO:0007669"/>
    <property type="project" value="TreeGrafter"/>
</dbReference>
<evidence type="ECO:0000256" key="7">
    <source>
        <dbReference type="RuleBase" id="RU000682"/>
    </source>
</evidence>
<evidence type="ECO:0000313" key="10">
    <source>
        <dbReference type="EMBL" id="VDD96279.1"/>
    </source>
</evidence>